<protein>
    <submittedName>
        <fullName evidence="1">Uncharacterized protein</fullName>
    </submittedName>
</protein>
<evidence type="ECO:0000313" key="1">
    <source>
        <dbReference type="EMBL" id="RPB19647.1"/>
    </source>
</evidence>
<organism evidence="1 2">
    <name type="scientific">Terfezia boudieri ATCC MYA-4762</name>
    <dbReference type="NCBI Taxonomy" id="1051890"/>
    <lineage>
        <taxon>Eukaryota</taxon>
        <taxon>Fungi</taxon>
        <taxon>Dikarya</taxon>
        <taxon>Ascomycota</taxon>
        <taxon>Pezizomycotina</taxon>
        <taxon>Pezizomycetes</taxon>
        <taxon>Pezizales</taxon>
        <taxon>Pezizaceae</taxon>
        <taxon>Terfezia</taxon>
    </lineage>
</organism>
<sequence length="147" mass="16867">MRSVLPLQTIKAYSFRPDTDQLPPQTQTPANAYYFDIKEIVSIWLSDTTISKNLYTGLGEFVDEFQEYWHVDAWLESIRTSSGEFARLPNGIHVIPSDCVWYTHPEYLEYGEMLGRVCGVGYDRRIKGTGQLSVAINPLLLYRQLSP</sequence>
<gene>
    <name evidence="1" type="ORF">L211DRAFT_793722</name>
</gene>
<accession>A0A3N4L9R8</accession>
<evidence type="ECO:0000313" key="2">
    <source>
        <dbReference type="Proteomes" id="UP000267821"/>
    </source>
</evidence>
<feature type="non-terminal residue" evidence="1">
    <location>
        <position position="147"/>
    </location>
</feature>
<keyword evidence="2" id="KW-1185">Reference proteome</keyword>
<proteinExistence type="predicted"/>
<dbReference type="InParanoid" id="A0A3N4L9R8"/>
<name>A0A3N4L9R8_9PEZI</name>
<dbReference type="AlphaFoldDB" id="A0A3N4L9R8"/>
<dbReference type="OrthoDB" id="4207238at2759"/>
<dbReference type="Proteomes" id="UP000267821">
    <property type="component" value="Unassembled WGS sequence"/>
</dbReference>
<reference evidence="1 2" key="1">
    <citation type="journal article" date="2018" name="Nat. Ecol. Evol.">
        <title>Pezizomycetes genomes reveal the molecular basis of ectomycorrhizal truffle lifestyle.</title>
        <authorList>
            <person name="Murat C."/>
            <person name="Payen T."/>
            <person name="Noel B."/>
            <person name="Kuo A."/>
            <person name="Morin E."/>
            <person name="Chen J."/>
            <person name="Kohler A."/>
            <person name="Krizsan K."/>
            <person name="Balestrini R."/>
            <person name="Da Silva C."/>
            <person name="Montanini B."/>
            <person name="Hainaut M."/>
            <person name="Levati E."/>
            <person name="Barry K.W."/>
            <person name="Belfiori B."/>
            <person name="Cichocki N."/>
            <person name="Clum A."/>
            <person name="Dockter R.B."/>
            <person name="Fauchery L."/>
            <person name="Guy J."/>
            <person name="Iotti M."/>
            <person name="Le Tacon F."/>
            <person name="Lindquist E.A."/>
            <person name="Lipzen A."/>
            <person name="Malagnac F."/>
            <person name="Mello A."/>
            <person name="Molinier V."/>
            <person name="Miyauchi S."/>
            <person name="Poulain J."/>
            <person name="Riccioni C."/>
            <person name="Rubini A."/>
            <person name="Sitrit Y."/>
            <person name="Splivallo R."/>
            <person name="Traeger S."/>
            <person name="Wang M."/>
            <person name="Zifcakova L."/>
            <person name="Wipf D."/>
            <person name="Zambonelli A."/>
            <person name="Paolocci F."/>
            <person name="Nowrousian M."/>
            <person name="Ottonello S."/>
            <person name="Baldrian P."/>
            <person name="Spatafora J.W."/>
            <person name="Henrissat B."/>
            <person name="Nagy L.G."/>
            <person name="Aury J.M."/>
            <person name="Wincker P."/>
            <person name="Grigoriev I.V."/>
            <person name="Bonfante P."/>
            <person name="Martin F.M."/>
        </authorList>
    </citation>
    <scope>NUCLEOTIDE SEQUENCE [LARGE SCALE GENOMIC DNA]</scope>
    <source>
        <strain evidence="1 2">ATCC MYA-4762</strain>
    </source>
</reference>
<dbReference type="EMBL" id="ML121586">
    <property type="protein sequence ID" value="RPB19647.1"/>
    <property type="molecule type" value="Genomic_DNA"/>
</dbReference>